<dbReference type="PANTHER" id="PTHR46268">
    <property type="entry name" value="STRESS RESPONSE PROTEIN NHAX"/>
    <property type="match status" value="1"/>
</dbReference>
<organism evidence="4 5">
    <name type="scientific">Desulfobacula toluolica (strain DSM 7467 / Tol2)</name>
    <dbReference type="NCBI Taxonomy" id="651182"/>
    <lineage>
        <taxon>Bacteria</taxon>
        <taxon>Pseudomonadati</taxon>
        <taxon>Thermodesulfobacteriota</taxon>
        <taxon>Desulfobacteria</taxon>
        <taxon>Desulfobacterales</taxon>
        <taxon>Desulfobacteraceae</taxon>
        <taxon>Desulfobacula</taxon>
    </lineage>
</organism>
<sequence>MRIEPKKILCAIDFSDFTNLIVSYGKSLAVEFNSKLCLCHIVPGTLMVSSHMPPYLDYAGIESERIRNAEERLEKLAEEIETECEIIVAAGHPPDEIEQISREKNMDMVIAATHGGSGVKRFLIGSVTNRLVKILECPFLVLHTPEDHMVSPVKDGIKLKRILVGCDFSPDSKLAFDYALSLAQEFQTQLYLAHIIRPMEHQVGEDISWIRAEHLNISKKTIEEEKEKKQIMFNRLEKQLINMVPEDSRNWCTPVTVILEGEPYKELIDYAEKKEMDMIILGVRGHSLLERFLVGSTTDRVISRSQCPVLAVRHVV</sequence>
<dbReference type="InterPro" id="IPR006016">
    <property type="entry name" value="UspA"/>
</dbReference>
<dbReference type="OrthoDB" id="5497880at2"/>
<keyword evidence="2" id="KW-0175">Coiled coil</keyword>
<evidence type="ECO:0000313" key="5">
    <source>
        <dbReference type="Proteomes" id="UP000007347"/>
    </source>
</evidence>
<keyword evidence="5" id="KW-1185">Reference proteome</keyword>
<dbReference type="RefSeq" id="WP_014957414.1">
    <property type="nucleotide sequence ID" value="NC_018645.1"/>
</dbReference>
<feature type="coiled-coil region" evidence="2">
    <location>
        <begin position="59"/>
        <end position="86"/>
    </location>
</feature>
<dbReference type="PANTHER" id="PTHR46268:SF6">
    <property type="entry name" value="UNIVERSAL STRESS PROTEIN UP12"/>
    <property type="match status" value="1"/>
</dbReference>
<dbReference type="InterPro" id="IPR006015">
    <property type="entry name" value="Universal_stress_UspA"/>
</dbReference>
<dbReference type="SUPFAM" id="SSF52402">
    <property type="entry name" value="Adenine nucleotide alpha hydrolases-like"/>
    <property type="match status" value="2"/>
</dbReference>
<name>K0NG23_DESTT</name>
<accession>K0NG23</accession>
<feature type="domain" description="UspA" evidence="3">
    <location>
        <begin position="160"/>
        <end position="313"/>
    </location>
</feature>
<protein>
    <submittedName>
        <fullName evidence="4">UpsA: universal stress protein</fullName>
    </submittedName>
</protein>
<dbReference type="HOGENOM" id="CLU_049301_2_1_7"/>
<dbReference type="Pfam" id="PF00582">
    <property type="entry name" value="Usp"/>
    <property type="match status" value="2"/>
</dbReference>
<dbReference type="EMBL" id="FO203503">
    <property type="protein sequence ID" value="CCK80081.1"/>
    <property type="molecule type" value="Genomic_DNA"/>
</dbReference>
<evidence type="ECO:0000256" key="1">
    <source>
        <dbReference type="ARBA" id="ARBA00008791"/>
    </source>
</evidence>
<gene>
    <name evidence="4" type="primary">uspA</name>
    <name evidence="4" type="ordered locus">TOL2_C19200</name>
</gene>
<evidence type="ECO:0000259" key="3">
    <source>
        <dbReference type="Pfam" id="PF00582"/>
    </source>
</evidence>
<dbReference type="Proteomes" id="UP000007347">
    <property type="component" value="Chromosome"/>
</dbReference>
<reference evidence="4 5" key="1">
    <citation type="journal article" date="2013" name="Environ. Microbiol.">
        <title>Complete genome, catabolic sub-proteomes and key-metabolites of Desulfobacula toluolica Tol2, a marine, aromatic compound-degrading, sulfate-reducing bacterium.</title>
        <authorList>
            <person name="Wohlbrand L."/>
            <person name="Jacob J.H."/>
            <person name="Kube M."/>
            <person name="Mussmann M."/>
            <person name="Jarling R."/>
            <person name="Beck A."/>
            <person name="Amann R."/>
            <person name="Wilkes H."/>
            <person name="Reinhardt R."/>
            <person name="Rabus R."/>
        </authorList>
    </citation>
    <scope>NUCLEOTIDE SEQUENCE [LARGE SCALE GENOMIC DNA]</scope>
    <source>
        <strain evidence="5">DSM 7467 / Tol2</strain>
    </source>
</reference>
<dbReference type="KEGG" id="dto:TOL2_C19200"/>
<dbReference type="STRING" id="651182.TOL2_C19200"/>
<feature type="domain" description="UspA" evidence="3">
    <location>
        <begin position="6"/>
        <end position="143"/>
    </location>
</feature>
<dbReference type="CDD" id="cd00293">
    <property type="entry name" value="USP-like"/>
    <property type="match status" value="2"/>
</dbReference>
<evidence type="ECO:0000313" key="4">
    <source>
        <dbReference type="EMBL" id="CCK80081.1"/>
    </source>
</evidence>
<dbReference type="AlphaFoldDB" id="K0NG23"/>
<proteinExistence type="inferred from homology"/>
<dbReference type="Gene3D" id="3.40.50.620">
    <property type="entry name" value="HUPs"/>
    <property type="match status" value="2"/>
</dbReference>
<evidence type="ECO:0000256" key="2">
    <source>
        <dbReference type="SAM" id="Coils"/>
    </source>
</evidence>
<dbReference type="PRINTS" id="PR01438">
    <property type="entry name" value="UNVRSLSTRESS"/>
</dbReference>
<comment type="similarity">
    <text evidence="1">Belongs to the universal stress protein A family.</text>
</comment>
<dbReference type="InterPro" id="IPR014729">
    <property type="entry name" value="Rossmann-like_a/b/a_fold"/>
</dbReference>